<keyword evidence="7" id="KW-1185">Reference proteome</keyword>
<dbReference type="KEGG" id="nav:JQS30_13360"/>
<dbReference type="PANTHER" id="PTHR10720">
    <property type="entry name" value="HEME OXYGENASE"/>
    <property type="match status" value="1"/>
</dbReference>
<evidence type="ECO:0000313" key="6">
    <source>
        <dbReference type="EMBL" id="QSB04744.1"/>
    </source>
</evidence>
<accession>A0A895XHB7</accession>
<dbReference type="EMBL" id="CP070496">
    <property type="protein sequence ID" value="QSB04744.1"/>
    <property type="molecule type" value="Genomic_DNA"/>
</dbReference>
<dbReference type="GO" id="GO:0046872">
    <property type="term" value="F:metal ion binding"/>
    <property type="evidence" value="ECO:0007669"/>
    <property type="project" value="UniProtKB-KW"/>
</dbReference>
<feature type="binding site" evidence="4">
    <location>
        <position position="198"/>
    </location>
    <ligand>
        <name>heme b</name>
        <dbReference type="ChEBI" id="CHEBI:60344"/>
    </ligand>
</feature>
<name>A0A895XHB7_9ACTN</name>
<evidence type="ECO:0000256" key="4">
    <source>
        <dbReference type="PIRSR" id="PIRSR000343-1"/>
    </source>
</evidence>
<keyword evidence="3" id="KW-0408">Iron</keyword>
<keyword evidence="1 4" id="KW-0349">Heme</keyword>
<dbReference type="SUPFAM" id="SSF48613">
    <property type="entry name" value="Heme oxygenase-like"/>
    <property type="match status" value="1"/>
</dbReference>
<dbReference type="Proteomes" id="UP000662939">
    <property type="component" value="Chromosome"/>
</dbReference>
<dbReference type="Pfam" id="PF01126">
    <property type="entry name" value="Heme_oxygenase"/>
    <property type="match status" value="1"/>
</dbReference>
<sequence length="248" mass="28613">MTATTPAHSPAELHFSQQLREATWAIHQGLDPTTTEPKPEQDPPTEQGKGLFDRLFDGSLSQDEYAFWHAQQYFIYRELEAATEIWRSHSTAGRFVFDELMRKTELVADLQFLIGNNWRESITPLPSTQQYVHRLSEAAHQSPLVFIAHHYTRYMGDLSGGQAFKKAAIRNYGFERAGVGFYHFDHISSPKRFKDEYRSRLDAAGWNSQERQTIIDEVILAYQLNSLLISELSHRIDTEPSPKGERQR</sequence>
<dbReference type="InterPro" id="IPR016084">
    <property type="entry name" value="Haem_Oase-like_multi-hlx"/>
</dbReference>
<evidence type="ECO:0000313" key="7">
    <source>
        <dbReference type="Proteomes" id="UP000662939"/>
    </source>
</evidence>
<dbReference type="CDD" id="cd19165">
    <property type="entry name" value="HemeO"/>
    <property type="match status" value="1"/>
</dbReference>
<evidence type="ECO:0000256" key="3">
    <source>
        <dbReference type="ARBA" id="ARBA00023004"/>
    </source>
</evidence>
<dbReference type="GO" id="GO:0042167">
    <property type="term" value="P:heme catabolic process"/>
    <property type="evidence" value="ECO:0007669"/>
    <property type="project" value="TreeGrafter"/>
</dbReference>
<dbReference type="InterPro" id="IPR002051">
    <property type="entry name" value="Haem_Oase"/>
</dbReference>
<dbReference type="GO" id="GO:0006979">
    <property type="term" value="P:response to oxidative stress"/>
    <property type="evidence" value="ECO:0007669"/>
    <property type="project" value="TreeGrafter"/>
</dbReference>
<dbReference type="InterPro" id="IPR016053">
    <property type="entry name" value="Haem_Oase-like"/>
</dbReference>
<evidence type="ECO:0000256" key="1">
    <source>
        <dbReference type="ARBA" id="ARBA00022617"/>
    </source>
</evidence>
<dbReference type="GO" id="GO:0020037">
    <property type="term" value="F:heme binding"/>
    <property type="evidence" value="ECO:0007669"/>
    <property type="project" value="TreeGrafter"/>
</dbReference>
<evidence type="ECO:0000256" key="5">
    <source>
        <dbReference type="SAM" id="MobiDB-lite"/>
    </source>
</evidence>
<feature type="binding site" evidence="4">
    <location>
        <position position="151"/>
    </location>
    <ligand>
        <name>heme b</name>
        <dbReference type="ChEBI" id="CHEBI:60344"/>
    </ligand>
</feature>
<dbReference type="AlphaFoldDB" id="A0A895XHB7"/>
<reference evidence="6" key="1">
    <citation type="submission" date="2021-02" db="EMBL/GenBank/DDBJ databases">
        <title>Natronoglycomyces albus gen. nov., sp. nov, a haloalkaliphilic actinobacterium from a soda solonchak soil.</title>
        <authorList>
            <person name="Sorokin D.Y."/>
            <person name="Khijniak T.V."/>
            <person name="Zakharycheva A.P."/>
            <person name="Boueva O.V."/>
            <person name="Ariskina E.V."/>
            <person name="Hahnke R.L."/>
            <person name="Bunk B."/>
            <person name="Sproer C."/>
            <person name="Schumann P."/>
            <person name="Evtushenko L.I."/>
            <person name="Kublanov I.V."/>
        </authorList>
    </citation>
    <scope>NUCLEOTIDE SEQUENCE</scope>
    <source>
        <strain evidence="6">DSM 106290</strain>
    </source>
</reference>
<proteinExistence type="predicted"/>
<dbReference type="GO" id="GO:0006788">
    <property type="term" value="P:heme oxidation"/>
    <property type="evidence" value="ECO:0007669"/>
    <property type="project" value="InterPro"/>
</dbReference>
<protein>
    <submittedName>
        <fullName evidence="6">Biliverdin-producing heme oxygenase</fullName>
    </submittedName>
</protein>
<gene>
    <name evidence="6" type="ORF">JQS30_13360</name>
</gene>
<dbReference type="Gene3D" id="1.20.910.10">
    <property type="entry name" value="Heme oxygenase-like"/>
    <property type="match status" value="1"/>
</dbReference>
<dbReference type="PIRSF" id="PIRSF000343">
    <property type="entry name" value="Haem_Oase"/>
    <property type="match status" value="1"/>
</dbReference>
<organism evidence="6 7">
    <name type="scientific">Natronoglycomyces albus</name>
    <dbReference type="NCBI Taxonomy" id="2811108"/>
    <lineage>
        <taxon>Bacteria</taxon>
        <taxon>Bacillati</taxon>
        <taxon>Actinomycetota</taxon>
        <taxon>Actinomycetes</taxon>
        <taxon>Glycomycetales</taxon>
        <taxon>Glycomycetaceae</taxon>
        <taxon>Natronoglycomyces</taxon>
    </lineage>
</organism>
<keyword evidence="2" id="KW-0479">Metal-binding</keyword>
<evidence type="ECO:0000256" key="2">
    <source>
        <dbReference type="ARBA" id="ARBA00022723"/>
    </source>
</evidence>
<dbReference type="RefSeq" id="WP_213170741.1">
    <property type="nucleotide sequence ID" value="NZ_CP070496.1"/>
</dbReference>
<dbReference type="GO" id="GO:0004392">
    <property type="term" value="F:heme oxygenase (decyclizing) activity"/>
    <property type="evidence" value="ECO:0007669"/>
    <property type="project" value="InterPro"/>
</dbReference>
<dbReference type="PANTHER" id="PTHR10720:SF0">
    <property type="entry name" value="HEME OXYGENASE"/>
    <property type="match status" value="1"/>
</dbReference>
<feature type="region of interest" description="Disordered" evidence="5">
    <location>
        <begin position="30"/>
        <end position="52"/>
    </location>
</feature>